<keyword evidence="1" id="KW-0732">Signal</keyword>
<comment type="caution">
    <text evidence="2">The sequence shown here is derived from an EMBL/GenBank/DDBJ whole genome shotgun (WGS) entry which is preliminary data.</text>
</comment>
<dbReference type="AlphaFoldDB" id="A0A9P8CCB2"/>
<evidence type="ECO:0000313" key="3">
    <source>
        <dbReference type="Proteomes" id="UP000887226"/>
    </source>
</evidence>
<organism evidence="2 3">
    <name type="scientific">Calycina marina</name>
    <dbReference type="NCBI Taxonomy" id="1763456"/>
    <lineage>
        <taxon>Eukaryota</taxon>
        <taxon>Fungi</taxon>
        <taxon>Dikarya</taxon>
        <taxon>Ascomycota</taxon>
        <taxon>Pezizomycotina</taxon>
        <taxon>Leotiomycetes</taxon>
        <taxon>Helotiales</taxon>
        <taxon>Pezizellaceae</taxon>
        <taxon>Calycina</taxon>
    </lineage>
</organism>
<feature type="chain" id="PRO_5040360970" description="Secreted protein" evidence="1">
    <location>
        <begin position="17"/>
        <end position="247"/>
    </location>
</feature>
<name>A0A9P8CCB2_9HELO</name>
<keyword evidence="3" id="KW-1185">Reference proteome</keyword>
<feature type="signal peptide" evidence="1">
    <location>
        <begin position="1"/>
        <end position="16"/>
    </location>
</feature>
<protein>
    <recommendedName>
        <fullName evidence="4">Secreted protein</fullName>
    </recommendedName>
</protein>
<proteinExistence type="predicted"/>
<accession>A0A9P8CCB2</accession>
<sequence>MMSRILGVLFSHGICGTVLVVGDGVDDWADRFGVGVTASIEDDNTQNTQNRVRGSEERPDVPQGKGLLCCCGGHPKTNKEIAPARNTHKSNVGQNEELAAVDLLVHVRAFAEAFRVTGVQGVQGASEPVGRQDSSRDRRAFFAEGRLELGFKYAVYRTCLGKSVEWLPLSLQLLSPEKVSGAANGLTRFNGLASLLTTAMNLEVSVLDLKTAFVKIHAQIFLYHISRVVAWVRGTLLKHPNQTSSPS</sequence>
<evidence type="ECO:0008006" key="4">
    <source>
        <dbReference type="Google" id="ProtNLM"/>
    </source>
</evidence>
<evidence type="ECO:0000313" key="2">
    <source>
        <dbReference type="EMBL" id="KAG9241813.1"/>
    </source>
</evidence>
<dbReference type="Proteomes" id="UP000887226">
    <property type="component" value="Unassembled WGS sequence"/>
</dbReference>
<reference evidence="2" key="1">
    <citation type="journal article" date="2021" name="IMA Fungus">
        <title>Genomic characterization of three marine fungi, including Emericellopsis atlantica sp. nov. with signatures of a generalist lifestyle and marine biomass degradation.</title>
        <authorList>
            <person name="Hagestad O.C."/>
            <person name="Hou L."/>
            <person name="Andersen J.H."/>
            <person name="Hansen E.H."/>
            <person name="Altermark B."/>
            <person name="Li C."/>
            <person name="Kuhnert E."/>
            <person name="Cox R.J."/>
            <person name="Crous P.W."/>
            <person name="Spatafora J.W."/>
            <person name="Lail K."/>
            <person name="Amirebrahimi M."/>
            <person name="Lipzen A."/>
            <person name="Pangilinan J."/>
            <person name="Andreopoulos W."/>
            <person name="Hayes R.D."/>
            <person name="Ng V."/>
            <person name="Grigoriev I.V."/>
            <person name="Jackson S.A."/>
            <person name="Sutton T.D.S."/>
            <person name="Dobson A.D.W."/>
            <person name="Rama T."/>
        </authorList>
    </citation>
    <scope>NUCLEOTIDE SEQUENCE</scope>
    <source>
        <strain evidence="2">TRa3180A</strain>
    </source>
</reference>
<dbReference type="EMBL" id="MU254152">
    <property type="protein sequence ID" value="KAG9241813.1"/>
    <property type="molecule type" value="Genomic_DNA"/>
</dbReference>
<evidence type="ECO:0000256" key="1">
    <source>
        <dbReference type="SAM" id="SignalP"/>
    </source>
</evidence>
<gene>
    <name evidence="2" type="ORF">BJ878DRAFT_482585</name>
</gene>